<dbReference type="InterPro" id="IPR017853">
    <property type="entry name" value="GH"/>
</dbReference>
<dbReference type="SUPFAM" id="SSF51445">
    <property type="entry name" value="(Trans)glycosidases"/>
    <property type="match status" value="1"/>
</dbReference>
<comment type="similarity">
    <text evidence="1 4">Belongs to the glycosyl hydrolase 17 family.</text>
</comment>
<comment type="caution">
    <text evidence="5">The sequence shown here is derived from an EMBL/GenBank/DDBJ whole genome shotgun (WGS) entry which is preliminary data.</text>
</comment>
<evidence type="ECO:0000256" key="2">
    <source>
        <dbReference type="ARBA" id="ARBA00022801"/>
    </source>
</evidence>
<keyword evidence="2" id="KW-0378">Hydrolase</keyword>
<keyword evidence="3" id="KW-0326">Glycosidase</keyword>
<accession>A0AAD8WTF6</accession>
<name>A0AAD8WTF6_LOLMU</name>
<keyword evidence="6" id="KW-1185">Reference proteome</keyword>
<organism evidence="5 6">
    <name type="scientific">Lolium multiflorum</name>
    <name type="common">Italian ryegrass</name>
    <name type="synonym">Lolium perenne subsp. multiflorum</name>
    <dbReference type="NCBI Taxonomy" id="4521"/>
    <lineage>
        <taxon>Eukaryota</taxon>
        <taxon>Viridiplantae</taxon>
        <taxon>Streptophyta</taxon>
        <taxon>Embryophyta</taxon>
        <taxon>Tracheophyta</taxon>
        <taxon>Spermatophyta</taxon>
        <taxon>Magnoliopsida</taxon>
        <taxon>Liliopsida</taxon>
        <taxon>Poales</taxon>
        <taxon>Poaceae</taxon>
        <taxon>BOP clade</taxon>
        <taxon>Pooideae</taxon>
        <taxon>Poodae</taxon>
        <taxon>Poeae</taxon>
        <taxon>Poeae Chloroplast Group 2 (Poeae type)</taxon>
        <taxon>Loliodinae</taxon>
        <taxon>Loliinae</taxon>
        <taxon>Lolium</taxon>
    </lineage>
</organism>
<dbReference type="InterPro" id="IPR044965">
    <property type="entry name" value="Glyco_hydro_17_plant"/>
</dbReference>
<gene>
    <name evidence="5" type="ORF">QYE76_040697</name>
</gene>
<proteinExistence type="inferred from homology"/>
<evidence type="ECO:0000256" key="1">
    <source>
        <dbReference type="ARBA" id="ARBA00008773"/>
    </source>
</evidence>
<evidence type="ECO:0000313" key="5">
    <source>
        <dbReference type="EMBL" id="KAK1679849.1"/>
    </source>
</evidence>
<dbReference type="Proteomes" id="UP001231189">
    <property type="component" value="Unassembled WGS sequence"/>
</dbReference>
<evidence type="ECO:0000313" key="6">
    <source>
        <dbReference type="Proteomes" id="UP001231189"/>
    </source>
</evidence>
<dbReference type="GO" id="GO:0005975">
    <property type="term" value="P:carbohydrate metabolic process"/>
    <property type="evidence" value="ECO:0007669"/>
    <property type="project" value="InterPro"/>
</dbReference>
<dbReference type="Gene3D" id="3.20.20.80">
    <property type="entry name" value="Glycosidases"/>
    <property type="match status" value="1"/>
</dbReference>
<dbReference type="GO" id="GO:0004553">
    <property type="term" value="F:hydrolase activity, hydrolyzing O-glycosyl compounds"/>
    <property type="evidence" value="ECO:0007669"/>
    <property type="project" value="InterPro"/>
</dbReference>
<sequence length="215" mass="24095">MWEPRARAPLPCLWGSPKAVAIGVSIGINYGKIADNLPSPSRVSWLFQPMQVAKVKLYDAYHSILTVFHGSSIELIIGVGNEKLSAMIDMTSDSKINKTPNKMAITSRIRKRITISRTKLNIKLHRSINYALIPKSSTSKKILNVLFLRDRKAIRSGGNLNAKKIAKRTKISHKKLITKTSLDEGNILRIITSNDHIINIEKKKSTSTRRSVNEK</sequence>
<evidence type="ECO:0000256" key="4">
    <source>
        <dbReference type="RuleBase" id="RU004335"/>
    </source>
</evidence>
<dbReference type="EMBL" id="JAUUTY010000002">
    <property type="protein sequence ID" value="KAK1679849.1"/>
    <property type="molecule type" value="Genomic_DNA"/>
</dbReference>
<dbReference type="Pfam" id="PF00332">
    <property type="entry name" value="Glyco_hydro_17"/>
    <property type="match status" value="1"/>
</dbReference>
<reference evidence="5" key="1">
    <citation type="submission" date="2023-07" db="EMBL/GenBank/DDBJ databases">
        <title>A chromosome-level genome assembly of Lolium multiflorum.</title>
        <authorList>
            <person name="Chen Y."/>
            <person name="Copetti D."/>
            <person name="Kolliker R."/>
            <person name="Studer B."/>
        </authorList>
    </citation>
    <scope>NUCLEOTIDE SEQUENCE</scope>
    <source>
        <strain evidence="5">02402/16</strain>
        <tissue evidence="5">Leaf</tissue>
    </source>
</reference>
<dbReference type="PANTHER" id="PTHR32227">
    <property type="entry name" value="GLUCAN ENDO-1,3-BETA-GLUCOSIDASE BG1-RELATED-RELATED"/>
    <property type="match status" value="1"/>
</dbReference>
<dbReference type="AlphaFoldDB" id="A0AAD8WTF6"/>
<dbReference type="InterPro" id="IPR000490">
    <property type="entry name" value="Glyco_hydro_17"/>
</dbReference>
<protein>
    <submittedName>
        <fullName evidence="5">Uncharacterized protein</fullName>
    </submittedName>
</protein>
<evidence type="ECO:0000256" key="3">
    <source>
        <dbReference type="ARBA" id="ARBA00023295"/>
    </source>
</evidence>